<keyword evidence="5" id="KW-1185">Reference proteome</keyword>
<dbReference type="InterPro" id="IPR051257">
    <property type="entry name" value="Diverse_CBS-Domain"/>
</dbReference>
<dbReference type="SUPFAM" id="SSF54631">
    <property type="entry name" value="CBS-domain pair"/>
    <property type="match status" value="1"/>
</dbReference>
<dbReference type="SMART" id="SM00116">
    <property type="entry name" value="CBS"/>
    <property type="match status" value="2"/>
</dbReference>
<dbReference type="Proteomes" id="UP000215563">
    <property type="component" value="Unassembled WGS sequence"/>
</dbReference>
<dbReference type="PANTHER" id="PTHR43080">
    <property type="entry name" value="CBS DOMAIN-CONTAINING PROTEIN CBSX3, MITOCHONDRIAL"/>
    <property type="match status" value="1"/>
</dbReference>
<dbReference type="PANTHER" id="PTHR43080:SF26">
    <property type="entry name" value="REGULATORY PROTEIN"/>
    <property type="match status" value="1"/>
</dbReference>
<reference evidence="4 5" key="1">
    <citation type="submission" date="2017-07" db="EMBL/GenBank/DDBJ databases">
        <title>Amycolatopsis alba DSM 44262 Genome sequencing and assembly.</title>
        <authorList>
            <person name="Kaur N."/>
            <person name="Mayilraj S."/>
        </authorList>
    </citation>
    <scope>NUCLEOTIDE SEQUENCE [LARGE SCALE GENOMIC DNA]</scope>
    <source>
        <strain evidence="4 5">DSM 44262</strain>
    </source>
</reference>
<dbReference type="OrthoDB" id="9799454at2"/>
<accession>A0A229RFF6</accession>
<organism evidence="4 5">
    <name type="scientific">Amycolatopsis alba DSM 44262</name>
    <dbReference type="NCBI Taxonomy" id="1125972"/>
    <lineage>
        <taxon>Bacteria</taxon>
        <taxon>Bacillati</taxon>
        <taxon>Actinomycetota</taxon>
        <taxon>Actinomycetes</taxon>
        <taxon>Pseudonocardiales</taxon>
        <taxon>Pseudonocardiaceae</taxon>
        <taxon>Amycolatopsis</taxon>
    </lineage>
</organism>
<dbReference type="InterPro" id="IPR000644">
    <property type="entry name" value="CBS_dom"/>
</dbReference>
<dbReference type="EMBL" id="NMQU01000104">
    <property type="protein sequence ID" value="OXM45403.1"/>
    <property type="molecule type" value="Genomic_DNA"/>
</dbReference>
<gene>
    <name evidence="4" type="ORF">CFP75_31135</name>
</gene>
<proteinExistence type="predicted"/>
<dbReference type="InterPro" id="IPR046342">
    <property type="entry name" value="CBS_dom_sf"/>
</dbReference>
<protein>
    <submittedName>
        <fullName evidence="4">CBS domain-containing protein</fullName>
    </submittedName>
</protein>
<keyword evidence="1 2" id="KW-0129">CBS domain</keyword>
<dbReference type="PROSITE" id="PS51371">
    <property type="entry name" value="CBS"/>
    <property type="match status" value="2"/>
</dbReference>
<comment type="caution">
    <text evidence="4">The sequence shown here is derived from an EMBL/GenBank/DDBJ whole genome shotgun (WGS) entry which is preliminary data.</text>
</comment>
<dbReference type="Gene3D" id="3.10.580.10">
    <property type="entry name" value="CBS-domain"/>
    <property type="match status" value="1"/>
</dbReference>
<feature type="domain" description="CBS" evidence="3">
    <location>
        <begin position="1"/>
        <end position="60"/>
    </location>
</feature>
<feature type="domain" description="CBS" evidence="3">
    <location>
        <begin position="78"/>
        <end position="136"/>
    </location>
</feature>
<name>A0A229RFF6_AMYAL</name>
<dbReference type="AlphaFoldDB" id="A0A229RFF6"/>
<evidence type="ECO:0000313" key="5">
    <source>
        <dbReference type="Proteomes" id="UP000215563"/>
    </source>
</evidence>
<evidence type="ECO:0000259" key="3">
    <source>
        <dbReference type="PROSITE" id="PS51371"/>
    </source>
</evidence>
<sequence>MTTPVVAVTPSATIGEAIAVSTGKGFTSLPVVDDLGRLIGLLSEEDIIRAGCLPDPRLDGGPDAGVHLGAPVTVRDIMRAPGVGAHPDTELTDLADRMLEHRLRSVPVLELGQVIGVVTWQDLLRAKIDLPSQRNEP</sequence>
<evidence type="ECO:0000256" key="1">
    <source>
        <dbReference type="ARBA" id="ARBA00023122"/>
    </source>
</evidence>
<evidence type="ECO:0000313" key="4">
    <source>
        <dbReference type="EMBL" id="OXM45403.1"/>
    </source>
</evidence>
<dbReference type="Pfam" id="PF00571">
    <property type="entry name" value="CBS"/>
    <property type="match status" value="2"/>
</dbReference>
<evidence type="ECO:0000256" key="2">
    <source>
        <dbReference type="PROSITE-ProRule" id="PRU00703"/>
    </source>
</evidence>